<keyword evidence="3" id="KW-0328">Glycosyltransferase</keyword>
<dbReference type="InterPro" id="IPR029044">
    <property type="entry name" value="Nucleotide-diphossugar_trans"/>
</dbReference>
<comment type="subcellular location">
    <subcellularLocation>
        <location evidence="1">Cell membrane</location>
    </subcellularLocation>
</comment>
<feature type="domain" description="Glycosyltransferase 2-like" evidence="10">
    <location>
        <begin position="7"/>
        <end position="170"/>
    </location>
</feature>
<keyword evidence="12" id="KW-1185">Reference proteome</keyword>
<proteinExistence type="inferred from homology"/>
<evidence type="ECO:0000259" key="10">
    <source>
        <dbReference type="Pfam" id="PF00535"/>
    </source>
</evidence>
<dbReference type="Pfam" id="PF00535">
    <property type="entry name" value="Glycos_transf_2"/>
    <property type="match status" value="1"/>
</dbReference>
<evidence type="ECO:0000256" key="4">
    <source>
        <dbReference type="ARBA" id="ARBA00022679"/>
    </source>
</evidence>
<evidence type="ECO:0000256" key="6">
    <source>
        <dbReference type="ARBA" id="ARBA00037281"/>
    </source>
</evidence>
<evidence type="ECO:0000256" key="1">
    <source>
        <dbReference type="ARBA" id="ARBA00004236"/>
    </source>
</evidence>
<evidence type="ECO:0000256" key="2">
    <source>
        <dbReference type="ARBA" id="ARBA00022475"/>
    </source>
</evidence>
<evidence type="ECO:0000256" key="9">
    <source>
        <dbReference type="ARBA" id="ARBA00040345"/>
    </source>
</evidence>
<keyword evidence="4" id="KW-0808">Transferase</keyword>
<accession>A0ABN2T4N7</accession>
<evidence type="ECO:0000256" key="3">
    <source>
        <dbReference type="ARBA" id="ARBA00022676"/>
    </source>
</evidence>
<evidence type="ECO:0000256" key="5">
    <source>
        <dbReference type="ARBA" id="ARBA00023136"/>
    </source>
</evidence>
<comment type="function">
    <text evidence="6">Catalyzes the glycosylation of 4,4'-diaponeurosporenoate, i.e. the esterification of glucose at the C1'' position with the carboxyl group of 4,4'-diaponeurosporenic acid, to form glycosyl-4,4'-diaponeurosporenoate. This is a step in the biosynthesis of staphyloxanthin, an orange pigment present in most staphylococci strains.</text>
</comment>
<comment type="pathway">
    <text evidence="7">Carotenoid biosynthesis; staphyloxanthin biosynthesis; staphyloxanthin from farnesyl diphosphate: step 4/5.</text>
</comment>
<dbReference type="RefSeq" id="WP_344101947.1">
    <property type="nucleotide sequence ID" value="NZ_BAAAPC010000010.1"/>
</dbReference>
<name>A0ABN2T4N7_9ACTN</name>
<evidence type="ECO:0000256" key="8">
    <source>
        <dbReference type="ARBA" id="ARBA00038120"/>
    </source>
</evidence>
<evidence type="ECO:0000313" key="12">
    <source>
        <dbReference type="Proteomes" id="UP001501585"/>
    </source>
</evidence>
<protein>
    <recommendedName>
        <fullName evidence="9">4,4'-diaponeurosporenoate glycosyltransferase</fullName>
    </recommendedName>
</protein>
<gene>
    <name evidence="11" type="ORF">GCM10009799_27090</name>
</gene>
<evidence type="ECO:0000256" key="7">
    <source>
        <dbReference type="ARBA" id="ARBA00037904"/>
    </source>
</evidence>
<dbReference type="SUPFAM" id="SSF53448">
    <property type="entry name" value="Nucleotide-diphospho-sugar transferases"/>
    <property type="match status" value="1"/>
</dbReference>
<dbReference type="Gene3D" id="3.90.550.10">
    <property type="entry name" value="Spore Coat Polysaccharide Biosynthesis Protein SpsA, Chain A"/>
    <property type="match status" value="1"/>
</dbReference>
<keyword evidence="5" id="KW-0472">Membrane</keyword>
<sequence>MIAGVAVVVPAHQEERLLGDCLGTVNRALDACPLPPHARHVVVVADACTDRTASIARSAGAHVVSTCHRNVGNARREGARYALRLAHGLARDTLWLAATDADTLVPENWISGQLRLAREYDAMVGTIDVPDWSPRAPGSAQCFAHLYQRGEGTGHPHVHGANLGVRASAYCAVGGFPPLPCSEDHALVAALEIGGYRVHRSRDLSVLTSARVDSRARGGFGDYLTRIL</sequence>
<dbReference type="EMBL" id="BAAAPC010000010">
    <property type="protein sequence ID" value="GAA1998653.1"/>
    <property type="molecule type" value="Genomic_DNA"/>
</dbReference>
<comment type="caution">
    <text evidence="11">The sequence shown here is derived from an EMBL/GenBank/DDBJ whole genome shotgun (WGS) entry which is preliminary data.</text>
</comment>
<evidence type="ECO:0000313" key="11">
    <source>
        <dbReference type="EMBL" id="GAA1998653.1"/>
    </source>
</evidence>
<dbReference type="PANTHER" id="PTHR43646">
    <property type="entry name" value="GLYCOSYLTRANSFERASE"/>
    <property type="match status" value="1"/>
</dbReference>
<organism evidence="11 12">
    <name type="scientific">Nocardiopsis rhodophaea</name>
    <dbReference type="NCBI Taxonomy" id="280238"/>
    <lineage>
        <taxon>Bacteria</taxon>
        <taxon>Bacillati</taxon>
        <taxon>Actinomycetota</taxon>
        <taxon>Actinomycetes</taxon>
        <taxon>Streptosporangiales</taxon>
        <taxon>Nocardiopsidaceae</taxon>
        <taxon>Nocardiopsis</taxon>
    </lineage>
</organism>
<dbReference type="InterPro" id="IPR001173">
    <property type="entry name" value="Glyco_trans_2-like"/>
</dbReference>
<dbReference type="Proteomes" id="UP001501585">
    <property type="component" value="Unassembled WGS sequence"/>
</dbReference>
<reference evidence="11 12" key="1">
    <citation type="journal article" date="2019" name="Int. J. Syst. Evol. Microbiol.">
        <title>The Global Catalogue of Microorganisms (GCM) 10K type strain sequencing project: providing services to taxonomists for standard genome sequencing and annotation.</title>
        <authorList>
            <consortium name="The Broad Institute Genomics Platform"/>
            <consortium name="The Broad Institute Genome Sequencing Center for Infectious Disease"/>
            <person name="Wu L."/>
            <person name="Ma J."/>
        </authorList>
    </citation>
    <scope>NUCLEOTIDE SEQUENCE [LARGE SCALE GENOMIC DNA]</scope>
    <source>
        <strain evidence="11 12">JCM 15313</strain>
    </source>
</reference>
<comment type="similarity">
    <text evidence="8">Belongs to the glycosyltransferase 2 family. CrtQ subfamily.</text>
</comment>
<keyword evidence="2" id="KW-1003">Cell membrane</keyword>
<dbReference type="PANTHER" id="PTHR43646:SF2">
    <property type="entry name" value="GLYCOSYLTRANSFERASE 2-LIKE DOMAIN-CONTAINING PROTEIN"/>
    <property type="match status" value="1"/>
</dbReference>